<sequence>MMYPGALLRATLVVAFTRLGVAQTIVVDGKVINADESTIHPAYAVIDPASSNATADLFPGETQQFTDAVLANLTNLGLTNVLLFSFGDPATAANESIIGPCKTFPGSSVVFPGVITNRVFDLLLGGSLIQTKPFASPCYSDYGNQDAAKCSELTSHWSDDSFIHTNDPTSINAILFEGTSCVPHTVNPYASNCLIGAYPAMSVNVSTVSQIQLAVNMARSLNLRLVVKNTGHDFSAKSTGAGALSLWTHNMKDIAFYEDYEEGSYKGPAFKMGAGVQVFEAYEAAHKQNLVIIGAEGKTVGLTGGYILGGGYSPLSSIYGMAADQVLSMEVVTADGRFVTASNTSNLDLFWALRGGGGSTYGVVSSMVIKAFPEIPITTMSFSITSSDEISPDQFWLAVRAYFEDFIKYSDAGNYAHFMLNATSGYYVWDMAPWFAPNMSQSQLQELAAPFLKAVADVGLDLKPVYQEYTSFYDAWDKSFPLESWGTNLARYGSRLFPKENWEDATKLSATFDAIRHVVDSGGVVSGYNVAAAPKSGFPDNAVNPAWRNTVLHAVSIVAWTQDMYTELITIWSNVLTSDWGLMWRQVSPTSGAYLSESDYIEPNFQQSFWGDKYARLYDLKKKLDPWDVFYAQNAVGSEDWEMSDYIFGNLPSQNSRLCRKGTDPSKQRPIETAHS</sequence>
<accession>A0ACC0DFK2</accession>
<dbReference type="EMBL" id="MU394286">
    <property type="protein sequence ID" value="KAI6091504.1"/>
    <property type="molecule type" value="Genomic_DNA"/>
</dbReference>
<comment type="caution">
    <text evidence="1">The sequence shown here is derived from an EMBL/GenBank/DDBJ whole genome shotgun (WGS) entry which is preliminary data.</text>
</comment>
<dbReference type="Proteomes" id="UP001497680">
    <property type="component" value="Unassembled WGS sequence"/>
</dbReference>
<keyword evidence="2" id="KW-1185">Reference proteome</keyword>
<protein>
    <submittedName>
        <fullName evidence="1">FAD-binding domain-containing protein</fullName>
    </submittedName>
</protein>
<organism evidence="1 2">
    <name type="scientific">Hypoxylon rubiginosum</name>
    <dbReference type="NCBI Taxonomy" id="110542"/>
    <lineage>
        <taxon>Eukaryota</taxon>
        <taxon>Fungi</taxon>
        <taxon>Dikarya</taxon>
        <taxon>Ascomycota</taxon>
        <taxon>Pezizomycotina</taxon>
        <taxon>Sordariomycetes</taxon>
        <taxon>Xylariomycetidae</taxon>
        <taxon>Xylariales</taxon>
        <taxon>Hypoxylaceae</taxon>
        <taxon>Hypoxylon</taxon>
    </lineage>
</organism>
<reference evidence="1 2" key="1">
    <citation type="journal article" date="2022" name="New Phytol.">
        <title>Ecological generalism drives hyperdiversity of secondary metabolite gene clusters in xylarialean endophytes.</title>
        <authorList>
            <person name="Franco M.E.E."/>
            <person name="Wisecaver J.H."/>
            <person name="Arnold A.E."/>
            <person name="Ju Y.M."/>
            <person name="Slot J.C."/>
            <person name="Ahrendt S."/>
            <person name="Moore L.P."/>
            <person name="Eastman K.E."/>
            <person name="Scott K."/>
            <person name="Konkel Z."/>
            <person name="Mondo S.J."/>
            <person name="Kuo A."/>
            <person name="Hayes R.D."/>
            <person name="Haridas S."/>
            <person name="Andreopoulos B."/>
            <person name="Riley R."/>
            <person name="LaButti K."/>
            <person name="Pangilinan J."/>
            <person name="Lipzen A."/>
            <person name="Amirebrahimi M."/>
            <person name="Yan J."/>
            <person name="Adam C."/>
            <person name="Keymanesh K."/>
            <person name="Ng V."/>
            <person name="Louie K."/>
            <person name="Northen T."/>
            <person name="Drula E."/>
            <person name="Henrissat B."/>
            <person name="Hsieh H.M."/>
            <person name="Youens-Clark K."/>
            <person name="Lutzoni F."/>
            <person name="Miadlikowska J."/>
            <person name="Eastwood D.C."/>
            <person name="Hamelin R.C."/>
            <person name="Grigoriev I.V."/>
            <person name="U'Ren J.M."/>
        </authorList>
    </citation>
    <scope>NUCLEOTIDE SEQUENCE [LARGE SCALE GENOMIC DNA]</scope>
    <source>
        <strain evidence="1 2">ER1909</strain>
    </source>
</reference>
<evidence type="ECO:0000313" key="1">
    <source>
        <dbReference type="EMBL" id="KAI6091504.1"/>
    </source>
</evidence>
<gene>
    <name evidence="1" type="ORF">F4821DRAFT_226273</name>
</gene>
<evidence type="ECO:0000313" key="2">
    <source>
        <dbReference type="Proteomes" id="UP001497680"/>
    </source>
</evidence>
<name>A0ACC0DFK2_9PEZI</name>
<proteinExistence type="predicted"/>